<dbReference type="AlphaFoldDB" id="J0WQ24"/>
<dbReference type="KEGG" id="adl:AURDEDRAFT_176416"/>
<feature type="region of interest" description="Disordered" evidence="1">
    <location>
        <begin position="141"/>
        <end position="202"/>
    </location>
</feature>
<evidence type="ECO:0000313" key="2">
    <source>
        <dbReference type="EMBL" id="EJD34555.1"/>
    </source>
</evidence>
<evidence type="ECO:0000256" key="1">
    <source>
        <dbReference type="SAM" id="MobiDB-lite"/>
    </source>
</evidence>
<reference evidence="3" key="1">
    <citation type="journal article" date="2012" name="Science">
        <title>The Paleozoic origin of enzymatic lignin decomposition reconstructed from 31 fungal genomes.</title>
        <authorList>
            <person name="Floudas D."/>
            <person name="Binder M."/>
            <person name="Riley R."/>
            <person name="Barry K."/>
            <person name="Blanchette R.A."/>
            <person name="Henrissat B."/>
            <person name="Martinez A.T."/>
            <person name="Otillar R."/>
            <person name="Spatafora J.W."/>
            <person name="Yadav J.S."/>
            <person name="Aerts A."/>
            <person name="Benoit I."/>
            <person name="Boyd A."/>
            <person name="Carlson A."/>
            <person name="Copeland A."/>
            <person name="Coutinho P.M."/>
            <person name="de Vries R.P."/>
            <person name="Ferreira P."/>
            <person name="Findley K."/>
            <person name="Foster B."/>
            <person name="Gaskell J."/>
            <person name="Glotzer D."/>
            <person name="Gorecki P."/>
            <person name="Heitman J."/>
            <person name="Hesse C."/>
            <person name="Hori C."/>
            <person name="Igarashi K."/>
            <person name="Jurgens J.A."/>
            <person name="Kallen N."/>
            <person name="Kersten P."/>
            <person name="Kohler A."/>
            <person name="Kuees U."/>
            <person name="Kumar T.K.A."/>
            <person name="Kuo A."/>
            <person name="LaButti K."/>
            <person name="Larrondo L.F."/>
            <person name="Lindquist E."/>
            <person name="Ling A."/>
            <person name="Lombard V."/>
            <person name="Lucas S."/>
            <person name="Lundell T."/>
            <person name="Martin R."/>
            <person name="McLaughlin D.J."/>
            <person name="Morgenstern I."/>
            <person name="Morin E."/>
            <person name="Murat C."/>
            <person name="Nagy L.G."/>
            <person name="Nolan M."/>
            <person name="Ohm R.A."/>
            <person name="Patyshakuliyeva A."/>
            <person name="Rokas A."/>
            <person name="Ruiz-Duenas F.J."/>
            <person name="Sabat G."/>
            <person name="Salamov A."/>
            <person name="Samejima M."/>
            <person name="Schmutz J."/>
            <person name="Slot J.C."/>
            <person name="St John F."/>
            <person name="Stenlid J."/>
            <person name="Sun H."/>
            <person name="Sun S."/>
            <person name="Syed K."/>
            <person name="Tsang A."/>
            <person name="Wiebenga A."/>
            <person name="Young D."/>
            <person name="Pisabarro A."/>
            <person name="Eastwood D.C."/>
            <person name="Martin F."/>
            <person name="Cullen D."/>
            <person name="Grigoriev I.V."/>
            <person name="Hibbett D.S."/>
        </authorList>
    </citation>
    <scope>NUCLEOTIDE SEQUENCE [LARGE SCALE GENOMIC DNA]</scope>
    <source>
        <strain evidence="3">TFB10046</strain>
    </source>
</reference>
<feature type="compositionally biased region" description="Low complexity" evidence="1">
    <location>
        <begin position="333"/>
        <end position="403"/>
    </location>
</feature>
<name>J0WQ24_AURST</name>
<evidence type="ECO:0000313" key="3">
    <source>
        <dbReference type="Proteomes" id="UP000006514"/>
    </source>
</evidence>
<protein>
    <submittedName>
        <fullName evidence="2">Uncharacterized protein</fullName>
    </submittedName>
</protein>
<feature type="compositionally biased region" description="Low complexity" evidence="1">
    <location>
        <begin position="10"/>
        <end position="33"/>
    </location>
</feature>
<feature type="compositionally biased region" description="Basic and acidic residues" evidence="1">
    <location>
        <begin position="174"/>
        <end position="189"/>
    </location>
</feature>
<dbReference type="InParanoid" id="J0WQ24"/>
<feature type="region of interest" description="Disordered" evidence="1">
    <location>
        <begin position="1"/>
        <end position="33"/>
    </location>
</feature>
<feature type="region of interest" description="Disordered" evidence="1">
    <location>
        <begin position="326"/>
        <end position="456"/>
    </location>
</feature>
<dbReference type="Proteomes" id="UP000006514">
    <property type="component" value="Unassembled WGS sequence"/>
</dbReference>
<gene>
    <name evidence="2" type="ORF">AURDEDRAFT_176416</name>
</gene>
<sequence>MSANPSTKSKAATRVVRRAAPVAKKTPAASAADKAARAVAVAKDDGLLCSIRRPVNRLLLDKEPERDRLQCPGCGENLLWRTPGKDGKIWFGCAGACSKLARELENGRGPDERGRSGTSTYASYHLETQILETWVPTALRAASNPGSSPAKRAAAARDADNETSSASDDEDAKDESASSEDERGSEGDPGHSSTDDEELPTFVRPSREVHVELETQNGDECHFTVDTLSETFWYYLLDRDVRLYMAHFRGVYALEVFHAWERRGWMPYVEGRSDNVRIVGSNIRFRICHASHELELPTGSAPILPALSPVGRPEKVFDLTISDSDGDVEERISTPSSPAPTRSTVKKATAARAKADAPKPLTLAPRKTAAAAAAKDGRALAVSSPSAKASTSAAATKGSSSKRAAADTAVRSGAKASGTGTPKRDGGSASPAKGKRAAASVPEGSKAPPKKKARAE</sequence>
<accession>J0WQ24</accession>
<keyword evidence="3" id="KW-1185">Reference proteome</keyword>
<organism evidence="2 3">
    <name type="scientific">Auricularia subglabra (strain TFB-10046 / SS5)</name>
    <name type="common">White-rot fungus</name>
    <name type="synonym">Auricularia delicata (strain TFB10046)</name>
    <dbReference type="NCBI Taxonomy" id="717982"/>
    <lineage>
        <taxon>Eukaryota</taxon>
        <taxon>Fungi</taxon>
        <taxon>Dikarya</taxon>
        <taxon>Basidiomycota</taxon>
        <taxon>Agaricomycotina</taxon>
        <taxon>Agaricomycetes</taxon>
        <taxon>Auriculariales</taxon>
        <taxon>Auriculariaceae</taxon>
        <taxon>Auricularia</taxon>
    </lineage>
</organism>
<proteinExistence type="predicted"/>
<dbReference type="EMBL" id="JH687937">
    <property type="protein sequence ID" value="EJD34555.1"/>
    <property type="molecule type" value="Genomic_DNA"/>
</dbReference>